<keyword evidence="2" id="KW-0808">Transferase</keyword>
<dbReference type="Proteomes" id="UP001396898">
    <property type="component" value="Unassembled WGS sequence"/>
</dbReference>
<dbReference type="InterPro" id="IPR013217">
    <property type="entry name" value="Methyltransf_12"/>
</dbReference>
<protein>
    <recommendedName>
        <fullName evidence="5">Methyltransferase type 12 domain-containing protein</fullName>
    </recommendedName>
</protein>
<evidence type="ECO:0000313" key="7">
    <source>
        <dbReference type="Proteomes" id="UP001396898"/>
    </source>
</evidence>
<evidence type="ECO:0000259" key="5">
    <source>
        <dbReference type="Pfam" id="PF08242"/>
    </source>
</evidence>
<dbReference type="CDD" id="cd02440">
    <property type="entry name" value="AdoMet_MTases"/>
    <property type="match status" value="1"/>
</dbReference>
<comment type="pathway">
    <text evidence="1">Secondary metabolite biosynthesis.</text>
</comment>
<dbReference type="InterPro" id="IPR029063">
    <property type="entry name" value="SAM-dependent_MTases_sf"/>
</dbReference>
<evidence type="ECO:0000256" key="3">
    <source>
        <dbReference type="ARBA" id="ARBA00022691"/>
    </source>
</evidence>
<name>A0ABR1R8T2_9PEZI</name>
<dbReference type="EMBL" id="JAQQWI010000018">
    <property type="protein sequence ID" value="KAK8001937.1"/>
    <property type="molecule type" value="Genomic_DNA"/>
</dbReference>
<feature type="domain" description="Methyltransferase type 12" evidence="5">
    <location>
        <begin position="94"/>
        <end position="202"/>
    </location>
</feature>
<accession>A0ABR1R8T2</accession>
<dbReference type="Gene3D" id="3.40.50.150">
    <property type="entry name" value="Vaccinia Virus protein VP39"/>
    <property type="match status" value="1"/>
</dbReference>
<dbReference type="Pfam" id="PF08242">
    <property type="entry name" value="Methyltransf_12"/>
    <property type="match status" value="1"/>
</dbReference>
<reference evidence="6 7" key="1">
    <citation type="submission" date="2023-01" db="EMBL/GenBank/DDBJ databases">
        <title>Analysis of 21 Apiospora genomes using comparative genomics revels a genus with tremendous synthesis potential of carbohydrate active enzymes and secondary metabolites.</title>
        <authorList>
            <person name="Sorensen T."/>
        </authorList>
    </citation>
    <scope>NUCLEOTIDE SEQUENCE [LARGE SCALE GENOMIC DNA]</scope>
    <source>
        <strain evidence="6 7">CBS 20057</strain>
    </source>
</reference>
<dbReference type="PANTHER" id="PTHR35897:SF1">
    <property type="entry name" value="METHYLTRANSFERASE AUSD"/>
    <property type="match status" value="1"/>
</dbReference>
<evidence type="ECO:0000256" key="2">
    <source>
        <dbReference type="ARBA" id="ARBA00022679"/>
    </source>
</evidence>
<comment type="caution">
    <text evidence="6">The sequence shown here is derived from an EMBL/GenBank/DDBJ whole genome shotgun (WGS) entry which is preliminary data.</text>
</comment>
<proteinExistence type="inferred from homology"/>
<dbReference type="PANTHER" id="PTHR35897">
    <property type="entry name" value="METHYLTRANSFERASE AUSD"/>
    <property type="match status" value="1"/>
</dbReference>
<keyword evidence="7" id="KW-1185">Reference proteome</keyword>
<dbReference type="InterPro" id="IPR051654">
    <property type="entry name" value="Meroterpenoid_MTases"/>
</dbReference>
<gene>
    <name evidence="6" type="ORF">PG991_014159</name>
</gene>
<evidence type="ECO:0000313" key="6">
    <source>
        <dbReference type="EMBL" id="KAK8001937.1"/>
    </source>
</evidence>
<evidence type="ECO:0000256" key="4">
    <source>
        <dbReference type="ARBA" id="ARBA00038314"/>
    </source>
</evidence>
<sequence length="280" mass="30822">MAASNETSDPERNRGWYKEDLTEINAPMRELLEKYTNIPSTHIVTHVNEIRAKGFQANPYPCIGLYRFTILTLITHPLYDEIVQRLKSAGASYLDIGCCFGQDLRRLVLDGVPSENLVGLDIAGPLMELGKDLFLDHQTVQSSFVVADVFKGKAQGAAWAQLEQRGGFDVIHCSAFFHLFRLDDQVTAAKQIAGLVKKGGIIVGRQIGSTQPGDVPAIDQGSLSYRHDVSSLADMWAKVGEATGTKWEVTGSMDMVGINPDSPVEDVNSRRLLFTISRIL</sequence>
<dbReference type="SUPFAM" id="SSF53335">
    <property type="entry name" value="S-adenosyl-L-methionine-dependent methyltransferases"/>
    <property type="match status" value="1"/>
</dbReference>
<comment type="similarity">
    <text evidence="4">Belongs to the class I-like SAM-binding methyltransferase superfamily.</text>
</comment>
<organism evidence="6 7">
    <name type="scientific">Apiospora marii</name>
    <dbReference type="NCBI Taxonomy" id="335849"/>
    <lineage>
        <taxon>Eukaryota</taxon>
        <taxon>Fungi</taxon>
        <taxon>Dikarya</taxon>
        <taxon>Ascomycota</taxon>
        <taxon>Pezizomycotina</taxon>
        <taxon>Sordariomycetes</taxon>
        <taxon>Xylariomycetidae</taxon>
        <taxon>Amphisphaeriales</taxon>
        <taxon>Apiosporaceae</taxon>
        <taxon>Apiospora</taxon>
    </lineage>
</organism>
<evidence type="ECO:0000256" key="1">
    <source>
        <dbReference type="ARBA" id="ARBA00005179"/>
    </source>
</evidence>
<keyword evidence="3" id="KW-0949">S-adenosyl-L-methionine</keyword>